<feature type="transmembrane region" description="Helical" evidence="6">
    <location>
        <begin position="50"/>
        <end position="70"/>
    </location>
</feature>
<dbReference type="PANTHER" id="PTHR31585">
    <property type="entry name" value="FOLATE-BIOPTERIN TRANSPORTER 1, CHLOROPLASTIC"/>
    <property type="match status" value="1"/>
</dbReference>
<feature type="transmembrane region" description="Helical" evidence="6">
    <location>
        <begin position="144"/>
        <end position="168"/>
    </location>
</feature>
<dbReference type="InterPro" id="IPR039309">
    <property type="entry name" value="BT1"/>
</dbReference>
<organism evidence="7 8">
    <name type="scientific">Paramecium octaurelia</name>
    <dbReference type="NCBI Taxonomy" id="43137"/>
    <lineage>
        <taxon>Eukaryota</taxon>
        <taxon>Sar</taxon>
        <taxon>Alveolata</taxon>
        <taxon>Ciliophora</taxon>
        <taxon>Intramacronucleata</taxon>
        <taxon>Oligohymenophorea</taxon>
        <taxon>Peniculida</taxon>
        <taxon>Parameciidae</taxon>
        <taxon>Paramecium</taxon>
    </lineage>
</organism>
<dbReference type="EMBL" id="CAJJDP010000065">
    <property type="protein sequence ID" value="CAD8176032.1"/>
    <property type="molecule type" value="Genomic_DNA"/>
</dbReference>
<dbReference type="Proteomes" id="UP000683925">
    <property type="component" value="Unassembled WGS sequence"/>
</dbReference>
<dbReference type="AlphaFoldDB" id="A0A8S1VKK7"/>
<evidence type="ECO:0000256" key="5">
    <source>
        <dbReference type="ARBA" id="ARBA00023136"/>
    </source>
</evidence>
<dbReference type="PANTHER" id="PTHR31585:SF0">
    <property type="entry name" value="FOLATE-BIOPTERIN TRANSPORTER 1, CHLOROPLASTIC"/>
    <property type="match status" value="1"/>
</dbReference>
<feature type="transmembrane region" description="Helical" evidence="6">
    <location>
        <begin position="82"/>
        <end position="101"/>
    </location>
</feature>
<evidence type="ECO:0000256" key="1">
    <source>
        <dbReference type="ARBA" id="ARBA00004141"/>
    </source>
</evidence>
<feature type="transmembrane region" description="Helical" evidence="6">
    <location>
        <begin position="174"/>
        <end position="192"/>
    </location>
</feature>
<proteinExistence type="predicted"/>
<dbReference type="Pfam" id="PF03092">
    <property type="entry name" value="BT1"/>
    <property type="match status" value="1"/>
</dbReference>
<comment type="caution">
    <text evidence="7">The sequence shown here is derived from an EMBL/GenBank/DDBJ whole genome shotgun (WGS) entry which is preliminary data.</text>
</comment>
<feature type="transmembrane region" description="Helical" evidence="6">
    <location>
        <begin position="12"/>
        <end position="30"/>
    </location>
</feature>
<evidence type="ECO:0000256" key="6">
    <source>
        <dbReference type="SAM" id="Phobius"/>
    </source>
</evidence>
<keyword evidence="5 6" id="KW-0472">Membrane</keyword>
<evidence type="ECO:0000256" key="3">
    <source>
        <dbReference type="ARBA" id="ARBA00022692"/>
    </source>
</evidence>
<protein>
    <submittedName>
        <fullName evidence="7">Uncharacterized protein</fullName>
    </submittedName>
</protein>
<gene>
    <name evidence="7" type="ORF">POCTA_138.1.T0660184</name>
</gene>
<evidence type="ECO:0000313" key="8">
    <source>
        <dbReference type="Proteomes" id="UP000683925"/>
    </source>
</evidence>
<evidence type="ECO:0000256" key="2">
    <source>
        <dbReference type="ARBA" id="ARBA00022448"/>
    </source>
</evidence>
<feature type="transmembrane region" description="Helical" evidence="6">
    <location>
        <begin position="107"/>
        <end position="132"/>
    </location>
</feature>
<keyword evidence="3 6" id="KW-0812">Transmembrane</keyword>
<keyword evidence="8" id="KW-1185">Reference proteome</keyword>
<reference evidence="7" key="1">
    <citation type="submission" date="2021-01" db="EMBL/GenBank/DDBJ databases">
        <authorList>
            <consortium name="Genoscope - CEA"/>
            <person name="William W."/>
        </authorList>
    </citation>
    <scope>NUCLEOTIDE SEQUENCE</scope>
</reference>
<sequence length="253" mass="28486">MSPKTNIPLLNLTKIIVGIVAFSQGVQHLADLSIQYLYKDDFHVSPSKMGVFIGLSQLPWIIKPIWGIVCDSFPIFGSKRKAYIVCCGFLSFLGWQLMAYIGVDNVYVAVTLLIMISSSVCICNVVGEALMVEQCANDHAANNVSVFFGFKAVGGLISAYFSGMLLMYLTKKQIFIINSLFPLTMALLSLKLKETQQTQQSQNLKEVLNIFWKFFSNPKIYQQKLNLIQETCIVNFSIHDGTFKQFNNVLFLY</sequence>
<evidence type="ECO:0000313" key="7">
    <source>
        <dbReference type="EMBL" id="CAD8176032.1"/>
    </source>
</evidence>
<evidence type="ECO:0000256" key="4">
    <source>
        <dbReference type="ARBA" id="ARBA00022989"/>
    </source>
</evidence>
<dbReference type="OrthoDB" id="754047at2759"/>
<name>A0A8S1VKK7_PAROT</name>
<dbReference type="GO" id="GO:0016020">
    <property type="term" value="C:membrane"/>
    <property type="evidence" value="ECO:0007669"/>
    <property type="project" value="UniProtKB-SubCell"/>
</dbReference>
<comment type="subcellular location">
    <subcellularLocation>
        <location evidence="1">Membrane</location>
        <topology evidence="1">Multi-pass membrane protein</topology>
    </subcellularLocation>
</comment>
<dbReference type="OMA" id="WHLMIFL"/>
<keyword evidence="2" id="KW-0813">Transport</keyword>
<keyword evidence="4 6" id="KW-1133">Transmembrane helix</keyword>
<accession>A0A8S1VKK7</accession>